<organism evidence="3 4">
    <name type="scientific">Metallumcola ferriviriculae</name>
    <dbReference type="NCBI Taxonomy" id="3039180"/>
    <lineage>
        <taxon>Bacteria</taxon>
        <taxon>Bacillati</taxon>
        <taxon>Bacillota</taxon>
        <taxon>Clostridia</taxon>
        <taxon>Neomoorellales</taxon>
        <taxon>Desulfitibacteraceae</taxon>
        <taxon>Metallumcola</taxon>
    </lineage>
</organism>
<gene>
    <name evidence="3" type="ORF">MFMK1_000501</name>
</gene>
<dbReference type="KEGG" id="dbc:MFMK1_000501"/>
<dbReference type="EMBL" id="CP121694">
    <property type="protein sequence ID" value="WRO20712.1"/>
    <property type="molecule type" value="Genomic_DNA"/>
</dbReference>
<sequence length="196" mass="21975">MSDRKKTKEEFLSGKQRYRGPNRVVFLVFLIVAVVGVGWFAFMARDSAQLPKRYEGGNYNIGETPQYKGQTISMTDITSEVKDGKIVIPLDKIIESNIIYTQYNAGGEAKAITAFITPSGHLSANMAMCEPCRSERFHIQDNVLVCDTCGTRWYLNDLNGISGGCVKYPPEDLPYEVKDGQVLIPADIVEEWQPRI</sequence>
<feature type="domain" description="Membrane iron-sulfur containing protein FtrD-like" evidence="2">
    <location>
        <begin position="95"/>
        <end position="194"/>
    </location>
</feature>
<keyword evidence="1" id="KW-1133">Transmembrane helix</keyword>
<dbReference type="InterPro" id="IPR018758">
    <property type="entry name" value="FtrD-like"/>
</dbReference>
<keyword evidence="4" id="KW-1185">Reference proteome</keyword>
<evidence type="ECO:0000256" key="1">
    <source>
        <dbReference type="SAM" id="Phobius"/>
    </source>
</evidence>
<keyword evidence="1" id="KW-0812">Transmembrane</keyword>
<name>A0AAU0UJM2_9FIRM</name>
<protein>
    <submittedName>
        <fullName evidence="3">DUF2318 domain-containing protein</fullName>
    </submittedName>
</protein>
<dbReference type="AlphaFoldDB" id="A0AAU0UJM2"/>
<dbReference type="RefSeq" id="WP_366923598.1">
    <property type="nucleotide sequence ID" value="NZ_CP121694.1"/>
</dbReference>
<accession>A0AAU0UJM2</accession>
<dbReference type="Pfam" id="PF10080">
    <property type="entry name" value="FtrD-like"/>
    <property type="match status" value="1"/>
</dbReference>
<keyword evidence="1" id="KW-0472">Membrane</keyword>
<reference evidence="3 4" key="1">
    <citation type="submission" date="2023-04" db="EMBL/GenBank/DDBJ databases">
        <authorList>
            <person name="Hsu D."/>
        </authorList>
    </citation>
    <scope>NUCLEOTIDE SEQUENCE [LARGE SCALE GENOMIC DNA]</scope>
    <source>
        <strain evidence="3 4">MK1</strain>
    </source>
</reference>
<proteinExistence type="predicted"/>
<evidence type="ECO:0000313" key="4">
    <source>
        <dbReference type="Proteomes" id="UP001329915"/>
    </source>
</evidence>
<dbReference type="Proteomes" id="UP001329915">
    <property type="component" value="Chromosome"/>
</dbReference>
<feature type="transmembrane region" description="Helical" evidence="1">
    <location>
        <begin position="24"/>
        <end position="44"/>
    </location>
</feature>
<evidence type="ECO:0000259" key="2">
    <source>
        <dbReference type="Pfam" id="PF10080"/>
    </source>
</evidence>
<evidence type="ECO:0000313" key="3">
    <source>
        <dbReference type="EMBL" id="WRO20712.1"/>
    </source>
</evidence>